<sequence>MKTIAAMMMFLLALITINIANRWKNIVEANDYKNHQRASNGTFHVIVTFPFIIGSAIKGQDLVGQQFKGAIMARFIDDDSEGLPDEGTNNLDYLWTRERRVKVELFADVIKQDGVPLWETKPVVIGRKISLRSLDGCCFLKDGIIKNVTFPNEPTSLAPYQLSTEGLKK</sequence>
<protein>
    <submittedName>
        <fullName evidence="1">Uncharacterized protein</fullName>
    </submittedName>
</protein>
<dbReference type="AlphaFoldDB" id="A0A0F9PJI2"/>
<dbReference type="EMBL" id="LAZR01002865">
    <property type="protein sequence ID" value="KKN24677.1"/>
    <property type="molecule type" value="Genomic_DNA"/>
</dbReference>
<evidence type="ECO:0000313" key="1">
    <source>
        <dbReference type="EMBL" id="KKN24677.1"/>
    </source>
</evidence>
<organism evidence="1">
    <name type="scientific">marine sediment metagenome</name>
    <dbReference type="NCBI Taxonomy" id="412755"/>
    <lineage>
        <taxon>unclassified sequences</taxon>
        <taxon>metagenomes</taxon>
        <taxon>ecological metagenomes</taxon>
    </lineage>
</organism>
<accession>A0A0F9PJI2</accession>
<proteinExistence type="predicted"/>
<name>A0A0F9PJI2_9ZZZZ</name>
<gene>
    <name evidence="1" type="ORF">LCGC14_0892550</name>
</gene>
<reference evidence="1" key="1">
    <citation type="journal article" date="2015" name="Nature">
        <title>Complex archaea that bridge the gap between prokaryotes and eukaryotes.</title>
        <authorList>
            <person name="Spang A."/>
            <person name="Saw J.H."/>
            <person name="Jorgensen S.L."/>
            <person name="Zaremba-Niedzwiedzka K."/>
            <person name="Martijn J."/>
            <person name="Lind A.E."/>
            <person name="van Eijk R."/>
            <person name="Schleper C."/>
            <person name="Guy L."/>
            <person name="Ettema T.J."/>
        </authorList>
    </citation>
    <scope>NUCLEOTIDE SEQUENCE</scope>
</reference>
<comment type="caution">
    <text evidence="1">The sequence shown here is derived from an EMBL/GenBank/DDBJ whole genome shotgun (WGS) entry which is preliminary data.</text>
</comment>